<accession>A0A7C4WAB0</accession>
<sequence>MVKFSITPFDVLFFGRGKPFNLSVQEASSIFPPLPTTLAGAISAKIEQEKGKDASKIIKTFYGPFLEIEEKILFPKPLDILSEKKKEGGEITGVELLEERNFKLIKPFYSDLKEELKSLLWERKRNKEFEVFEGFISLEGLRKWLNNQEVNREDLFSLKDVFDFEHRIGIHMDYSKNVTREEDALYRIDFVRLKKGVKIVFFVEYDVDNYNIFRTEDEVYDFFENNNVKVLKLGGEMRNVTYKCEKGDDIIKYFIKPMVENGEKIKILYLTQGVSEEEESYERISGVVKVANLGRRTKQYGKGLMKGIKEGSIIYAKVKDKDKLEKDIWLKPDNGEFIGFNLRIYAKI</sequence>
<proteinExistence type="predicted"/>
<gene>
    <name evidence="1" type="primary">cmr3</name>
    <name evidence="1" type="ORF">ENT60_02170</name>
</gene>
<dbReference type="Pfam" id="PF09700">
    <property type="entry name" value="Cas_Cmr3"/>
    <property type="match status" value="1"/>
</dbReference>
<dbReference type="AlphaFoldDB" id="A0A7C4WAB0"/>
<dbReference type="InterPro" id="IPR010165">
    <property type="entry name" value="CRISPR-Cmr3_IIIB"/>
</dbReference>
<reference evidence="1" key="1">
    <citation type="journal article" date="2020" name="mSystems">
        <title>Genome- and Community-Level Interaction Insights into Carbon Utilization and Element Cycling Functions of Hydrothermarchaeota in Hydrothermal Sediment.</title>
        <authorList>
            <person name="Zhou Z."/>
            <person name="Liu Y."/>
            <person name="Xu W."/>
            <person name="Pan J."/>
            <person name="Luo Z.H."/>
            <person name="Li M."/>
        </authorList>
    </citation>
    <scope>NUCLEOTIDE SEQUENCE [LARGE SCALE GENOMIC DNA]</scope>
    <source>
        <strain evidence="1">SpSt-594</strain>
    </source>
</reference>
<dbReference type="InterPro" id="IPR019117">
    <property type="entry name" value="CRISPR-assoc_protein_Cmr3"/>
</dbReference>
<dbReference type="NCBIfam" id="TIGR01888">
    <property type="entry name" value="cas_cmr3"/>
    <property type="match status" value="1"/>
</dbReference>
<organism evidence="1">
    <name type="scientific">candidate division WOR-3 bacterium</name>
    <dbReference type="NCBI Taxonomy" id="2052148"/>
    <lineage>
        <taxon>Bacteria</taxon>
        <taxon>Bacteria division WOR-3</taxon>
    </lineage>
</organism>
<dbReference type="EMBL" id="DSZH01000099">
    <property type="protein sequence ID" value="HGU47352.1"/>
    <property type="molecule type" value="Genomic_DNA"/>
</dbReference>
<comment type="caution">
    <text evidence="1">The sequence shown here is derived from an EMBL/GenBank/DDBJ whole genome shotgun (WGS) entry which is preliminary data.</text>
</comment>
<evidence type="ECO:0000313" key="1">
    <source>
        <dbReference type="EMBL" id="HGU47352.1"/>
    </source>
</evidence>
<name>A0A7C4WAB0_UNCW3</name>
<dbReference type="Gene3D" id="3.30.70.2940">
    <property type="match status" value="1"/>
</dbReference>
<protein>
    <submittedName>
        <fullName evidence="1">Type III-B CRISPR module-associated protein Cmr3</fullName>
    </submittedName>
</protein>